<dbReference type="EMBL" id="CP090892">
    <property type="protein sequence ID" value="ULU05504.1"/>
    <property type="molecule type" value="Genomic_DNA"/>
</dbReference>
<dbReference type="PANTHER" id="PTHR13234">
    <property type="entry name" value="GAMMA-INTERFERON INDUCIBLE LYSOSOMAL THIOL REDUCTASE GILT"/>
    <property type="match status" value="1"/>
</dbReference>
<sequence length="233" mass="27149">MTIIRTLFVYYSFLFILVLCSSKDTEVNNGEKVNIVAFGEGRCSDTSLKLLNRLEIFFFLSWMKWHWLPMWRMLGSTGRINFEYHPYGIKTTCVDSDSGDDVVCECHHGARECLLNQLQACVIEALPNFEEYMEVVTCIQGKQNISMAAEACFNEPSKLERAKMMSCADSRHGRKLFSDHENFVAQMAPEMDWAPWILINGKRYKEAEEDLWQFLCDRFIDPRPIHCPKKIIY</sequence>
<comment type="similarity">
    <text evidence="1">Belongs to the GILT family.</text>
</comment>
<name>A0AAE9DJN1_CAEBR</name>
<dbReference type="PANTHER" id="PTHR13234:SF24">
    <property type="entry name" value="GILT-LIKE PROTEIN ZK669.3"/>
    <property type="match status" value="1"/>
</dbReference>
<dbReference type="AlphaFoldDB" id="A0AAE9DJN1"/>
<evidence type="ECO:0000256" key="2">
    <source>
        <dbReference type="ARBA" id="ARBA00023180"/>
    </source>
</evidence>
<organism evidence="4 5">
    <name type="scientific">Caenorhabditis briggsae</name>
    <dbReference type="NCBI Taxonomy" id="6238"/>
    <lineage>
        <taxon>Eukaryota</taxon>
        <taxon>Metazoa</taxon>
        <taxon>Ecdysozoa</taxon>
        <taxon>Nematoda</taxon>
        <taxon>Chromadorea</taxon>
        <taxon>Rhabditida</taxon>
        <taxon>Rhabditina</taxon>
        <taxon>Rhabditomorpha</taxon>
        <taxon>Rhabditoidea</taxon>
        <taxon>Rhabditidae</taxon>
        <taxon>Peloderinae</taxon>
        <taxon>Caenorhabditis</taxon>
    </lineage>
</organism>
<accession>A0AAE9DJN1</accession>
<dbReference type="InterPro" id="IPR004911">
    <property type="entry name" value="Interferon-induced_GILT"/>
</dbReference>
<feature type="chain" id="PRO_5041921314" description="GILT-like protein" evidence="3">
    <location>
        <begin position="23"/>
        <end position="233"/>
    </location>
</feature>
<evidence type="ECO:0000313" key="5">
    <source>
        <dbReference type="Proteomes" id="UP000827892"/>
    </source>
</evidence>
<evidence type="ECO:0008006" key="6">
    <source>
        <dbReference type="Google" id="ProtNLM"/>
    </source>
</evidence>
<keyword evidence="2" id="KW-0325">Glycoprotein</keyword>
<proteinExistence type="inferred from homology"/>
<dbReference type="GO" id="GO:0016671">
    <property type="term" value="F:oxidoreductase activity, acting on a sulfur group of donors, disulfide as acceptor"/>
    <property type="evidence" value="ECO:0007669"/>
    <property type="project" value="InterPro"/>
</dbReference>
<evidence type="ECO:0000256" key="3">
    <source>
        <dbReference type="SAM" id="SignalP"/>
    </source>
</evidence>
<evidence type="ECO:0000256" key="1">
    <source>
        <dbReference type="ARBA" id="ARBA00005679"/>
    </source>
</evidence>
<reference evidence="4 5" key="1">
    <citation type="submission" date="2022-05" db="EMBL/GenBank/DDBJ databases">
        <title>Chromosome-level reference genomes for two strains of Caenorhabditis briggsae: an improved platform for comparative genomics.</title>
        <authorList>
            <person name="Stevens L."/>
            <person name="Andersen E.C."/>
        </authorList>
    </citation>
    <scope>NUCLEOTIDE SEQUENCE [LARGE SCALE GENOMIC DNA]</scope>
    <source>
        <strain evidence="4">QX1410_ONT</strain>
        <tissue evidence="4">Whole-organism</tissue>
    </source>
</reference>
<evidence type="ECO:0000313" key="4">
    <source>
        <dbReference type="EMBL" id="ULU05504.1"/>
    </source>
</evidence>
<keyword evidence="3" id="KW-0732">Signal</keyword>
<feature type="signal peptide" evidence="3">
    <location>
        <begin position="1"/>
        <end position="22"/>
    </location>
</feature>
<protein>
    <recommendedName>
        <fullName evidence="6">GILT-like protein</fullName>
    </recommendedName>
</protein>
<gene>
    <name evidence="4" type="ORF">L3Y34_017873</name>
</gene>
<dbReference type="Proteomes" id="UP000827892">
    <property type="component" value="Chromosome II"/>
</dbReference>
<dbReference type="Pfam" id="PF03227">
    <property type="entry name" value="GILT"/>
    <property type="match status" value="1"/>
</dbReference>